<gene>
    <name evidence="2" type="ORF">F8M41_013914</name>
</gene>
<feature type="transmembrane region" description="Helical" evidence="1">
    <location>
        <begin position="47"/>
        <end position="64"/>
    </location>
</feature>
<protein>
    <submittedName>
        <fullName evidence="2">Uncharacterized protein</fullName>
    </submittedName>
</protein>
<organism evidence="2 3">
    <name type="scientific">Gigaspora margarita</name>
    <dbReference type="NCBI Taxonomy" id="4874"/>
    <lineage>
        <taxon>Eukaryota</taxon>
        <taxon>Fungi</taxon>
        <taxon>Fungi incertae sedis</taxon>
        <taxon>Mucoromycota</taxon>
        <taxon>Glomeromycotina</taxon>
        <taxon>Glomeromycetes</taxon>
        <taxon>Diversisporales</taxon>
        <taxon>Gigasporaceae</taxon>
        <taxon>Gigaspora</taxon>
    </lineage>
</organism>
<dbReference type="EMBL" id="WTPW01002828">
    <property type="protein sequence ID" value="KAF0363968.1"/>
    <property type="molecule type" value="Genomic_DNA"/>
</dbReference>
<keyword evidence="1" id="KW-0812">Transmembrane</keyword>
<proteinExistence type="predicted"/>
<keyword evidence="3" id="KW-1185">Reference proteome</keyword>
<keyword evidence="1" id="KW-0472">Membrane</keyword>
<feature type="transmembrane region" description="Helical" evidence="1">
    <location>
        <begin position="12"/>
        <end position="32"/>
    </location>
</feature>
<keyword evidence="1" id="KW-1133">Transmembrane helix</keyword>
<sequence>MIRSNSEVPQDSNVNIFTQFGSAILASYYIIITEDSTPISPWISKENIIIMIITEIELFYLLPYQRRKNNWFPKIIFHHFKFHEIVKKIRNNQWDNINIIPFLSETLLEITNIAKIKKNDQIIIEDTDKKAIQELKKNFNEEIQNLKTMMKK</sequence>
<dbReference type="AlphaFoldDB" id="A0A8H3ZYW4"/>
<comment type="caution">
    <text evidence="2">The sequence shown here is derived from an EMBL/GenBank/DDBJ whole genome shotgun (WGS) entry which is preliminary data.</text>
</comment>
<accession>A0A8H3ZYW4</accession>
<dbReference type="Proteomes" id="UP000439903">
    <property type="component" value="Unassembled WGS sequence"/>
</dbReference>
<reference evidence="2 3" key="1">
    <citation type="journal article" date="2019" name="Environ. Microbiol.">
        <title>At the nexus of three kingdoms: the genome of the mycorrhizal fungus Gigaspora margarita provides insights into plant, endobacterial and fungal interactions.</title>
        <authorList>
            <person name="Venice F."/>
            <person name="Ghignone S."/>
            <person name="Salvioli di Fossalunga A."/>
            <person name="Amselem J."/>
            <person name="Novero M."/>
            <person name="Xianan X."/>
            <person name="Sedzielewska Toro K."/>
            <person name="Morin E."/>
            <person name="Lipzen A."/>
            <person name="Grigoriev I.V."/>
            <person name="Henrissat B."/>
            <person name="Martin F.M."/>
            <person name="Bonfante P."/>
        </authorList>
    </citation>
    <scope>NUCLEOTIDE SEQUENCE [LARGE SCALE GENOMIC DNA]</scope>
    <source>
        <strain evidence="2 3">BEG34</strain>
    </source>
</reference>
<evidence type="ECO:0000313" key="3">
    <source>
        <dbReference type="Proteomes" id="UP000439903"/>
    </source>
</evidence>
<evidence type="ECO:0000313" key="2">
    <source>
        <dbReference type="EMBL" id="KAF0363968.1"/>
    </source>
</evidence>
<dbReference type="OrthoDB" id="2352140at2759"/>
<evidence type="ECO:0000256" key="1">
    <source>
        <dbReference type="SAM" id="Phobius"/>
    </source>
</evidence>
<name>A0A8H3ZYW4_GIGMA</name>